<dbReference type="EMBL" id="CP120371">
    <property type="protein sequence ID" value="WEX84636.1"/>
    <property type="molecule type" value="Genomic_DNA"/>
</dbReference>
<keyword evidence="1" id="KW-0472">Membrane</keyword>
<sequence>MMPDVKWLDALKLPTKIMGGLFAFFVIALVFHWFGFVNLTDFGAVVFSAFVLAALLFGCLFLFSAGDVVRLWLAERSDRRRQESAASAAKAEEIAKADAAKKRILDNLDHLTSKELQYLATALRKGERSFLAYVHDGDIANMLMKHLIGTPGGEHHQDYYPFTITDFVWEELLNRKEEFLARNDKNEQLQRNIRRGPGGRR</sequence>
<reference evidence="2 3" key="1">
    <citation type="submission" date="2023-03" db="EMBL/GenBank/DDBJ databases">
        <authorList>
            <person name="Kaur S."/>
            <person name="Espinosa-Saiz D."/>
            <person name="Velazquez E."/>
            <person name="Menendez E."/>
            <person name="diCenzo G.C."/>
        </authorList>
    </citation>
    <scope>NUCLEOTIDE SEQUENCE [LARGE SCALE GENOMIC DNA]</scope>
    <source>
        <strain evidence="2 3">LMG 27395</strain>
    </source>
</reference>
<organism evidence="2 3">
    <name type="scientific">Sinorhizobium numidicum</name>
    <dbReference type="NCBI Taxonomy" id="680248"/>
    <lineage>
        <taxon>Bacteria</taxon>
        <taxon>Pseudomonadati</taxon>
        <taxon>Pseudomonadota</taxon>
        <taxon>Alphaproteobacteria</taxon>
        <taxon>Hyphomicrobiales</taxon>
        <taxon>Rhizobiaceae</taxon>
        <taxon>Sinorhizobium/Ensifer group</taxon>
        <taxon>Sinorhizobium</taxon>
    </lineage>
</organism>
<protein>
    <submittedName>
        <fullName evidence="2">Uncharacterized protein</fullName>
    </submittedName>
</protein>
<keyword evidence="3" id="KW-1185">Reference proteome</keyword>
<evidence type="ECO:0000256" key="1">
    <source>
        <dbReference type="SAM" id="Phobius"/>
    </source>
</evidence>
<keyword evidence="1" id="KW-0812">Transmembrane</keyword>
<gene>
    <name evidence="2" type="ORF">PYH38_003534</name>
</gene>
<feature type="transmembrane region" description="Helical" evidence="1">
    <location>
        <begin position="21"/>
        <end position="39"/>
    </location>
</feature>
<dbReference type="Proteomes" id="UP001235547">
    <property type="component" value="Chromosome 1"/>
</dbReference>
<dbReference type="RefSeq" id="WP_280735555.1">
    <property type="nucleotide sequence ID" value="NZ_CP120368.1"/>
</dbReference>
<evidence type="ECO:0000313" key="2">
    <source>
        <dbReference type="EMBL" id="WEX84636.1"/>
    </source>
</evidence>
<keyword evidence="1" id="KW-1133">Transmembrane helix</keyword>
<accession>A0ABY8D182</accession>
<feature type="transmembrane region" description="Helical" evidence="1">
    <location>
        <begin position="45"/>
        <end position="73"/>
    </location>
</feature>
<proteinExistence type="predicted"/>
<evidence type="ECO:0000313" key="3">
    <source>
        <dbReference type="Proteomes" id="UP001235547"/>
    </source>
</evidence>
<name>A0ABY8D182_9HYPH</name>